<evidence type="ECO:0000256" key="1">
    <source>
        <dbReference type="SAM" id="Phobius"/>
    </source>
</evidence>
<reference evidence="2" key="1">
    <citation type="journal article" date="2019" name="MBio">
        <title>Virus Genomes from Deep Sea Sediments Expand the Ocean Megavirome and Support Independent Origins of Viral Gigantism.</title>
        <authorList>
            <person name="Backstrom D."/>
            <person name="Yutin N."/>
            <person name="Jorgensen S.L."/>
            <person name="Dharamshi J."/>
            <person name="Homa F."/>
            <person name="Zaremba-Niedwiedzka K."/>
            <person name="Spang A."/>
            <person name="Wolf Y.I."/>
            <person name="Koonin E.V."/>
            <person name="Ettema T.J."/>
        </authorList>
    </citation>
    <scope>NUCLEOTIDE SEQUENCE</scope>
</reference>
<proteinExistence type="predicted"/>
<gene>
    <name evidence="2" type="ORF">LCMAC202_02500</name>
</gene>
<keyword evidence="1" id="KW-1133">Transmembrane helix</keyword>
<sequence length="100" mass="11666">MQDINTNITKLGKKIDKLEQQVMYNQVVINTHPLIFLMLLIGFFITMDFWAVAAHRTVRRFHPRGQLRYWEYIILAGISLAVLLWVGYKSGINIRIFGEG</sequence>
<name>A0A481YXQ4_9VIRU</name>
<accession>A0A481YXQ4</accession>
<feature type="transmembrane region" description="Helical" evidence="1">
    <location>
        <begin position="69"/>
        <end position="88"/>
    </location>
</feature>
<feature type="transmembrane region" description="Helical" evidence="1">
    <location>
        <begin position="34"/>
        <end position="57"/>
    </location>
</feature>
<keyword evidence="1" id="KW-0472">Membrane</keyword>
<protein>
    <submittedName>
        <fullName evidence="2">Uncharacterized protein</fullName>
    </submittedName>
</protein>
<evidence type="ECO:0000313" key="2">
    <source>
        <dbReference type="EMBL" id="QBK87889.1"/>
    </source>
</evidence>
<organism evidence="2">
    <name type="scientific">Marseillevirus LCMAC202</name>
    <dbReference type="NCBI Taxonomy" id="2506606"/>
    <lineage>
        <taxon>Viruses</taxon>
        <taxon>Varidnaviria</taxon>
        <taxon>Bamfordvirae</taxon>
        <taxon>Nucleocytoviricota</taxon>
        <taxon>Megaviricetes</taxon>
        <taxon>Pimascovirales</taxon>
        <taxon>Pimascovirales incertae sedis</taxon>
        <taxon>Marseilleviridae</taxon>
    </lineage>
</organism>
<dbReference type="EMBL" id="MK500371">
    <property type="protein sequence ID" value="QBK87889.1"/>
    <property type="molecule type" value="Genomic_DNA"/>
</dbReference>
<keyword evidence="1" id="KW-0812">Transmembrane</keyword>